<evidence type="ECO:0000313" key="1">
    <source>
        <dbReference type="EMBL" id="KRM90060.1"/>
    </source>
</evidence>
<evidence type="ECO:0000313" key="2">
    <source>
        <dbReference type="Proteomes" id="UP000051586"/>
    </source>
</evidence>
<reference evidence="1 2" key="1">
    <citation type="journal article" date="2015" name="Genome Announc.">
        <title>Expanding the biotechnology potential of lactobacilli through comparative genomics of 213 strains and associated genera.</title>
        <authorList>
            <person name="Sun Z."/>
            <person name="Harris H.M."/>
            <person name="McCann A."/>
            <person name="Guo C."/>
            <person name="Argimon S."/>
            <person name="Zhang W."/>
            <person name="Yang X."/>
            <person name="Jeffery I.B."/>
            <person name="Cooney J.C."/>
            <person name="Kagawa T.F."/>
            <person name="Liu W."/>
            <person name="Song Y."/>
            <person name="Salvetti E."/>
            <person name="Wrobel A."/>
            <person name="Rasinkangas P."/>
            <person name="Parkhill J."/>
            <person name="Rea M.C."/>
            <person name="O'Sullivan O."/>
            <person name="Ritari J."/>
            <person name="Douillard F.P."/>
            <person name="Paul Ross R."/>
            <person name="Yang R."/>
            <person name="Briner A.E."/>
            <person name="Felis G.E."/>
            <person name="de Vos W.M."/>
            <person name="Barrangou R."/>
            <person name="Klaenhammer T.R."/>
            <person name="Caufield P.W."/>
            <person name="Cui Y."/>
            <person name="Zhang H."/>
            <person name="O'Toole P.W."/>
        </authorList>
    </citation>
    <scope>NUCLEOTIDE SEQUENCE [LARGE SCALE GENOMIC DNA]</scope>
    <source>
        <strain evidence="1 2">DSM 22689</strain>
    </source>
</reference>
<dbReference type="PATRIC" id="fig|1423745.4.peg.262"/>
<organism evidence="1 2">
    <name type="scientific">Fructilactobacillus florum DSM 22689 = JCM 16035</name>
    <dbReference type="NCBI Taxonomy" id="1423745"/>
    <lineage>
        <taxon>Bacteria</taxon>
        <taxon>Bacillati</taxon>
        <taxon>Bacillota</taxon>
        <taxon>Bacilli</taxon>
        <taxon>Lactobacillales</taxon>
        <taxon>Lactobacillaceae</taxon>
        <taxon>Fructilactobacillus</taxon>
    </lineage>
</organism>
<dbReference type="InterPro" id="IPR025506">
    <property type="entry name" value="Abi_alpha"/>
</dbReference>
<dbReference type="RefSeq" id="WP_035421435.1">
    <property type="nucleotide sequence ID" value="NZ_AYZI01000010.1"/>
</dbReference>
<proteinExistence type="predicted"/>
<dbReference type="Pfam" id="PF14337">
    <property type="entry name" value="Abi_alpha"/>
    <property type="match status" value="1"/>
</dbReference>
<sequence>MNNNNNNILPTDSINKLFGPSCEAVGQAVGAIFNFTFSRLIKYNIIKKSELDDLANGVAENAHKIPENNLDDSKIEQILNIIEKSKYSISNAELRELYKNIIVNSLDNRKNRKITNYFATIISNLSPESVIFLNGMVKIGAGSLPIIKANALKEPSDIKNQFNPAYKQVTFGDTGIFNKAEKDGKVFFKLKKRLEISEHLKILESLGIVEILYDRQIKHPSWGQCI</sequence>
<gene>
    <name evidence="1" type="ORF">FC87_GL000253</name>
</gene>
<comment type="caution">
    <text evidence="1">The sequence shown here is derived from an EMBL/GenBank/DDBJ whole genome shotgun (WGS) entry which is preliminary data.</text>
</comment>
<accession>A0A0R2CP56</accession>
<evidence type="ECO:0008006" key="3">
    <source>
        <dbReference type="Google" id="ProtNLM"/>
    </source>
</evidence>
<protein>
    <recommendedName>
        <fullName evidence="3">DUF4393 domain-containing protein</fullName>
    </recommendedName>
</protein>
<dbReference type="AlphaFoldDB" id="A0A0R2CP56"/>
<dbReference type="EMBL" id="AYZI01000010">
    <property type="protein sequence ID" value="KRM90060.1"/>
    <property type="molecule type" value="Genomic_DNA"/>
</dbReference>
<name>A0A0R2CP56_9LACO</name>
<dbReference type="Proteomes" id="UP000051586">
    <property type="component" value="Unassembled WGS sequence"/>
</dbReference>